<feature type="compositionally biased region" description="Basic and acidic residues" evidence="1">
    <location>
        <begin position="58"/>
        <end position="74"/>
    </location>
</feature>
<feature type="compositionally biased region" description="Polar residues" evidence="1">
    <location>
        <begin position="89"/>
        <end position="99"/>
    </location>
</feature>
<feature type="compositionally biased region" description="Basic and acidic residues" evidence="1">
    <location>
        <begin position="125"/>
        <end position="143"/>
    </location>
</feature>
<feature type="region of interest" description="Disordered" evidence="1">
    <location>
        <begin position="84"/>
        <end position="143"/>
    </location>
</feature>
<organism evidence="2 3">
    <name type="scientific">Austropuccinia psidii MF-1</name>
    <dbReference type="NCBI Taxonomy" id="1389203"/>
    <lineage>
        <taxon>Eukaryota</taxon>
        <taxon>Fungi</taxon>
        <taxon>Dikarya</taxon>
        <taxon>Basidiomycota</taxon>
        <taxon>Pucciniomycotina</taxon>
        <taxon>Pucciniomycetes</taxon>
        <taxon>Pucciniales</taxon>
        <taxon>Sphaerophragmiaceae</taxon>
        <taxon>Austropuccinia</taxon>
    </lineage>
</organism>
<dbReference type="EMBL" id="AVOT02029394">
    <property type="protein sequence ID" value="MBW0522212.1"/>
    <property type="molecule type" value="Genomic_DNA"/>
</dbReference>
<accession>A0A9Q3ERD0</accession>
<reference evidence="2" key="1">
    <citation type="submission" date="2021-03" db="EMBL/GenBank/DDBJ databases">
        <title>Draft genome sequence of rust myrtle Austropuccinia psidii MF-1, a brazilian biotype.</title>
        <authorList>
            <person name="Quecine M.C."/>
            <person name="Pachon D.M.R."/>
            <person name="Bonatelli M.L."/>
            <person name="Correr F.H."/>
            <person name="Franceschini L.M."/>
            <person name="Leite T.F."/>
            <person name="Margarido G.R.A."/>
            <person name="Almeida C.A."/>
            <person name="Ferrarezi J.A."/>
            <person name="Labate C.A."/>
        </authorList>
    </citation>
    <scope>NUCLEOTIDE SEQUENCE</scope>
    <source>
        <strain evidence="2">MF-1</strain>
    </source>
</reference>
<comment type="caution">
    <text evidence="2">The sequence shown here is derived from an EMBL/GenBank/DDBJ whole genome shotgun (WGS) entry which is preliminary data.</text>
</comment>
<keyword evidence="3" id="KW-1185">Reference proteome</keyword>
<sequence>MNNQMRSHKILTKASGELEHAAKIRCNRGCIIADIANNLQEVSNRENIGKYSLHKGNRFREEQPSMVDNKEKPREKVTEVLNKRDSCHNFGSTDHSANNLPKEKKKIYSIEQVSKEEVQAEASESDSKGDAIRERSDDNQDPIKEFLVEYQEATHMEIQEIQLDTRLP</sequence>
<protein>
    <submittedName>
        <fullName evidence="2">Uncharacterized protein</fullName>
    </submittedName>
</protein>
<dbReference type="Proteomes" id="UP000765509">
    <property type="component" value="Unassembled WGS sequence"/>
</dbReference>
<name>A0A9Q3ERD0_9BASI</name>
<evidence type="ECO:0000313" key="2">
    <source>
        <dbReference type="EMBL" id="MBW0522212.1"/>
    </source>
</evidence>
<gene>
    <name evidence="2" type="ORF">O181_061927</name>
</gene>
<proteinExistence type="predicted"/>
<dbReference type="AlphaFoldDB" id="A0A9Q3ERD0"/>
<evidence type="ECO:0000313" key="3">
    <source>
        <dbReference type="Proteomes" id="UP000765509"/>
    </source>
</evidence>
<feature type="region of interest" description="Disordered" evidence="1">
    <location>
        <begin position="55"/>
        <end position="74"/>
    </location>
</feature>
<evidence type="ECO:0000256" key="1">
    <source>
        <dbReference type="SAM" id="MobiDB-lite"/>
    </source>
</evidence>